<dbReference type="SUPFAM" id="SSF53474">
    <property type="entry name" value="alpha/beta-Hydrolases"/>
    <property type="match status" value="2"/>
</dbReference>
<dbReference type="InterPro" id="IPR029058">
    <property type="entry name" value="AB_hydrolase_fold"/>
</dbReference>
<protein>
    <recommendedName>
        <fullName evidence="2">AB hydrolase-1 domain-containing protein</fullName>
    </recommendedName>
</protein>
<sequence length="675" mass="75735">MNRSMSLDNMSFTQALSKAVDAVIRPPRAQYDENQISFIVYEMHSPPIPRIPISFPNRRGERLVGSLYQSIKFDTEKMHRCIIYLHGNIGSQKEGRFIVPYYAPHGISVFCFDFSGSGNSGGKYVTLGKNEKTDVIDVIRFLRDEMDFQEFILWGRSMGAACALMSTAILTHEVDQYYHKLRQNKMNPNSLLLANSKMNSMDVLNVRKHSESFSMKRDTYFDQFSAEKLDSVPSTTMPENEKPNPPKPPLFQSTPILAKKPNILLADSSAQSSAQSSTNDSLLLNSNNTIHENTAELNANTENETEKREEQLTLDPAQQDKKPPSIIQKSNLASERNENKINSTTLHVNIDPKSIPTLSDYNSDLKPKIRKAKSQTGISVKRKSNDFPRPTSLSSRLYTPKSRASLPALIRPILPPLLPSIPQNQNRNPNLNISIQGQSPPLPKKQSKPPMPPNPSHNPLIKKPPQPPKIPKPPQSHQQQRLESDDNFIAKNQNQLFSSSSFSDDDPSNNGKKKPSLRIPVKGIIVDSAYSSLEDMLNAISTTVNLGSISSFVAQWYIKRSVFDAVGLTCKDVQPVESAKLCWRVPMLLGHSTQDDFVPFDQAKKIYNAYAGPKELVILSGGHNSERNEQWMNVCSRFIATYFGIELNLGKEDMSNTQKPEHAASFLNLIQNKKK</sequence>
<evidence type="ECO:0000313" key="3">
    <source>
        <dbReference type="EMBL" id="KAK8846113.1"/>
    </source>
</evidence>
<evidence type="ECO:0000313" key="4">
    <source>
        <dbReference type="Proteomes" id="UP001470230"/>
    </source>
</evidence>
<keyword evidence="4" id="KW-1185">Reference proteome</keyword>
<proteinExistence type="predicted"/>
<feature type="region of interest" description="Disordered" evidence="1">
    <location>
        <begin position="497"/>
        <end position="516"/>
    </location>
</feature>
<feature type="compositionally biased region" description="Polar residues" evidence="1">
    <location>
        <begin position="327"/>
        <end position="337"/>
    </location>
</feature>
<feature type="region of interest" description="Disordered" evidence="1">
    <location>
        <begin position="354"/>
        <end position="399"/>
    </location>
</feature>
<comment type="caution">
    <text evidence="3">The sequence shown here is derived from an EMBL/GenBank/DDBJ whole genome shotgun (WGS) entry which is preliminary data.</text>
</comment>
<dbReference type="InterPro" id="IPR000073">
    <property type="entry name" value="AB_hydrolase_1"/>
</dbReference>
<reference evidence="3 4" key="1">
    <citation type="submission" date="2024-04" db="EMBL/GenBank/DDBJ databases">
        <title>Tritrichomonas musculus Genome.</title>
        <authorList>
            <person name="Alves-Ferreira E."/>
            <person name="Grigg M."/>
            <person name="Lorenzi H."/>
            <person name="Galac M."/>
        </authorList>
    </citation>
    <scope>NUCLEOTIDE SEQUENCE [LARGE SCALE GENOMIC DNA]</scope>
    <source>
        <strain evidence="3 4">EAF2021</strain>
    </source>
</reference>
<feature type="region of interest" description="Disordered" evidence="1">
    <location>
        <begin position="267"/>
        <end position="286"/>
    </location>
</feature>
<dbReference type="PANTHER" id="PTHR43358:SF4">
    <property type="entry name" value="ALPHA_BETA HYDROLASE FOLD-1 DOMAIN-CONTAINING PROTEIN"/>
    <property type="match status" value="1"/>
</dbReference>
<feature type="region of interest" description="Disordered" evidence="1">
    <location>
        <begin position="420"/>
        <end position="481"/>
    </location>
</feature>
<name>A0ABR2HFF0_9EUKA</name>
<feature type="compositionally biased region" description="Polar residues" evidence="1">
    <location>
        <begin position="423"/>
        <end position="437"/>
    </location>
</feature>
<accession>A0ABR2HFF0</accession>
<gene>
    <name evidence="3" type="ORF">M9Y10_020116</name>
</gene>
<dbReference type="Gene3D" id="3.40.50.1820">
    <property type="entry name" value="alpha/beta hydrolase"/>
    <property type="match status" value="2"/>
</dbReference>
<evidence type="ECO:0000256" key="1">
    <source>
        <dbReference type="SAM" id="MobiDB-lite"/>
    </source>
</evidence>
<feature type="compositionally biased region" description="Low complexity" evidence="1">
    <location>
        <begin position="268"/>
        <end position="286"/>
    </location>
</feature>
<dbReference type="InterPro" id="IPR052920">
    <property type="entry name" value="DNA-binding_regulatory"/>
</dbReference>
<evidence type="ECO:0000259" key="2">
    <source>
        <dbReference type="Pfam" id="PF00561"/>
    </source>
</evidence>
<feature type="region of interest" description="Disordered" evidence="1">
    <location>
        <begin position="296"/>
        <end position="337"/>
    </location>
</feature>
<feature type="region of interest" description="Disordered" evidence="1">
    <location>
        <begin position="232"/>
        <end position="254"/>
    </location>
</feature>
<dbReference type="Proteomes" id="UP001470230">
    <property type="component" value="Unassembled WGS sequence"/>
</dbReference>
<feature type="compositionally biased region" description="Pro residues" evidence="1">
    <location>
        <begin position="449"/>
        <end position="474"/>
    </location>
</feature>
<organism evidence="3 4">
    <name type="scientific">Tritrichomonas musculus</name>
    <dbReference type="NCBI Taxonomy" id="1915356"/>
    <lineage>
        <taxon>Eukaryota</taxon>
        <taxon>Metamonada</taxon>
        <taxon>Parabasalia</taxon>
        <taxon>Tritrichomonadida</taxon>
        <taxon>Tritrichomonadidae</taxon>
        <taxon>Tritrichomonas</taxon>
    </lineage>
</organism>
<dbReference type="Pfam" id="PF00561">
    <property type="entry name" value="Abhydrolase_1"/>
    <property type="match status" value="1"/>
</dbReference>
<dbReference type="PANTHER" id="PTHR43358">
    <property type="entry name" value="ALPHA/BETA-HYDROLASE"/>
    <property type="match status" value="1"/>
</dbReference>
<feature type="domain" description="AB hydrolase-1" evidence="2">
    <location>
        <begin position="82"/>
        <end position="174"/>
    </location>
</feature>
<dbReference type="EMBL" id="JAPFFF010000029">
    <property type="protein sequence ID" value="KAK8846113.1"/>
    <property type="molecule type" value="Genomic_DNA"/>
</dbReference>